<dbReference type="Gene3D" id="2.30.110.10">
    <property type="entry name" value="Electron Transport, Fmn-binding Protein, Chain A"/>
    <property type="match status" value="2"/>
</dbReference>
<dbReference type="AlphaFoldDB" id="A0A7V8FZY2"/>
<dbReference type="Pfam" id="PF01243">
    <property type="entry name" value="PNPOx_N"/>
    <property type="match status" value="1"/>
</dbReference>
<evidence type="ECO:0000259" key="1">
    <source>
        <dbReference type="Pfam" id="PF01243"/>
    </source>
</evidence>
<dbReference type="PANTHER" id="PTHR42815:SF2">
    <property type="entry name" value="FAD-BINDING, PUTATIVE (AFU_ORTHOLOGUE AFUA_6G07600)-RELATED"/>
    <property type="match status" value="1"/>
</dbReference>
<evidence type="ECO:0000313" key="2">
    <source>
        <dbReference type="EMBL" id="KAF1047838.1"/>
    </source>
</evidence>
<gene>
    <name evidence="2" type="ORF">GAK35_00458</name>
</gene>
<dbReference type="InterPro" id="IPR011576">
    <property type="entry name" value="Pyridox_Oxase_N"/>
</dbReference>
<name>A0A7V8FZY2_9BURK</name>
<dbReference type="PANTHER" id="PTHR42815">
    <property type="entry name" value="FAD-BINDING, PUTATIVE (AFU_ORTHOLOGUE AFUA_6G07600)-RELATED"/>
    <property type="match status" value="1"/>
</dbReference>
<accession>A0A7V8FZY2</accession>
<dbReference type="InterPro" id="IPR012349">
    <property type="entry name" value="Split_barrel_FMN-bd"/>
</dbReference>
<protein>
    <recommendedName>
        <fullName evidence="1">Pyridoxamine 5'-phosphate oxidase N-terminal domain-containing protein</fullName>
    </recommendedName>
</protein>
<dbReference type="EMBL" id="WNDX01000008">
    <property type="protein sequence ID" value="KAF1047838.1"/>
    <property type="molecule type" value="Genomic_DNA"/>
</dbReference>
<comment type="caution">
    <text evidence="2">The sequence shown here is derived from an EMBL/GenBank/DDBJ whole genome shotgun (WGS) entry which is preliminary data.</text>
</comment>
<dbReference type="Proteomes" id="UP000462435">
    <property type="component" value="Unassembled WGS sequence"/>
</dbReference>
<dbReference type="SUPFAM" id="SSF50475">
    <property type="entry name" value="FMN-binding split barrel"/>
    <property type="match status" value="2"/>
</dbReference>
<evidence type="ECO:0000313" key="3">
    <source>
        <dbReference type="Proteomes" id="UP000462435"/>
    </source>
</evidence>
<feature type="domain" description="Pyridoxamine 5'-phosphate oxidase N-terminal" evidence="1">
    <location>
        <begin position="48"/>
        <end position="160"/>
    </location>
</feature>
<reference evidence="3" key="1">
    <citation type="journal article" date="2020" name="MBio">
        <title>Horizontal gene transfer to a defensive symbiont with a reduced genome amongst a multipartite beetle microbiome.</title>
        <authorList>
            <person name="Waterworth S.C."/>
            <person name="Florez L.V."/>
            <person name="Rees E.R."/>
            <person name="Hertweck C."/>
            <person name="Kaltenpoth M."/>
            <person name="Kwan J.C."/>
        </authorList>
    </citation>
    <scope>NUCLEOTIDE SEQUENCE [LARGE SCALE GENOMIC DNA]</scope>
</reference>
<sequence length="333" mass="36184">MPSLPTLPAPAAGAPHQAFHRGELHAQQQAGMLEKMAALGPRVIRDFMPDQHRQFFEQLPFMVVGSVDAASQPWASIMTGAPGFVRSPDEHSLHVRDLHIAQGDPLRANLRDGAKLGLLGIEPHTRRRNRANGVVRGLSERGMEIAIEQSFGNCPKYIQARKPELLDARALPAAIATDADTLAPKMIEMIRRADTFYIATALAGDDTEAAGEGHRHGADVSHRGGKPGFVRVEGADTLTVPDFIGNAFFNTIGNLLVQPRAGLLFADFERGALLYLAVTGEVIWDGPEVEAFAGAQRLMRFTVQSARLLENALPLRWGEAALSPFLEPTGSWR</sequence>
<organism evidence="2 3">
    <name type="scientific">Herbaspirillum frisingense</name>
    <dbReference type="NCBI Taxonomy" id="92645"/>
    <lineage>
        <taxon>Bacteria</taxon>
        <taxon>Pseudomonadati</taxon>
        <taxon>Pseudomonadota</taxon>
        <taxon>Betaproteobacteria</taxon>
        <taxon>Burkholderiales</taxon>
        <taxon>Oxalobacteraceae</taxon>
        <taxon>Herbaspirillum</taxon>
    </lineage>
</organism>
<proteinExistence type="predicted"/>